<evidence type="ECO:0000313" key="3">
    <source>
        <dbReference type="Proteomes" id="UP001223978"/>
    </source>
</evidence>
<keyword evidence="3" id="KW-1185">Reference proteome</keyword>
<dbReference type="Proteomes" id="UP001223978">
    <property type="component" value="Unassembled WGS sequence"/>
</dbReference>
<dbReference type="EMBL" id="JASCIQ010000001">
    <property type="protein sequence ID" value="MDI3402329.1"/>
    <property type="molecule type" value="Genomic_DNA"/>
</dbReference>
<gene>
    <name evidence="2" type="ORF">QIS96_00560</name>
</gene>
<comment type="caution">
    <text evidence="2">The sequence shown here is derived from an EMBL/GenBank/DDBJ whole genome shotgun (WGS) entry which is preliminary data.</text>
</comment>
<protein>
    <submittedName>
        <fullName evidence="2">Uncharacterized protein</fullName>
    </submittedName>
</protein>
<feature type="region of interest" description="Disordered" evidence="1">
    <location>
        <begin position="1"/>
        <end position="25"/>
    </location>
</feature>
<feature type="compositionally biased region" description="Basic and acidic residues" evidence="1">
    <location>
        <begin position="11"/>
        <end position="21"/>
    </location>
</feature>
<evidence type="ECO:0000313" key="2">
    <source>
        <dbReference type="EMBL" id="MDI3402329.1"/>
    </source>
</evidence>
<organism evidence="2 3">
    <name type="scientific">Streptomyces cavernicola</name>
    <dbReference type="NCBI Taxonomy" id="3043613"/>
    <lineage>
        <taxon>Bacteria</taxon>
        <taxon>Bacillati</taxon>
        <taxon>Actinomycetota</taxon>
        <taxon>Actinomycetes</taxon>
        <taxon>Kitasatosporales</taxon>
        <taxon>Streptomycetaceae</taxon>
        <taxon>Streptomyces</taxon>
    </lineage>
</organism>
<evidence type="ECO:0000256" key="1">
    <source>
        <dbReference type="SAM" id="MobiDB-lite"/>
    </source>
</evidence>
<name>A0ABT6S2L1_9ACTN</name>
<sequence>MAGNERCGAGGDRRRLARAGDGEYGSWDEQDRLVLDCVRSLQAALRDGVPAYPWLFGLLLMLPHIELSGGEESRAVVGALEEFRQGGGGRA</sequence>
<accession>A0ABT6S2L1</accession>
<reference evidence="2 3" key="1">
    <citation type="submission" date="2023-05" db="EMBL/GenBank/DDBJ databases">
        <title>Draft genome sequence of Streptomyces sp. B-S-A6 isolated from a cave soil in Thailand.</title>
        <authorList>
            <person name="Chamroensaksri N."/>
            <person name="Muangham S."/>
        </authorList>
    </citation>
    <scope>NUCLEOTIDE SEQUENCE [LARGE SCALE GENOMIC DNA]</scope>
    <source>
        <strain evidence="2 3">B-S-A6</strain>
    </source>
</reference>
<dbReference type="RefSeq" id="WP_282540290.1">
    <property type="nucleotide sequence ID" value="NZ_JASCIQ010000001.1"/>
</dbReference>
<proteinExistence type="predicted"/>